<dbReference type="RefSeq" id="WP_258750772.1">
    <property type="nucleotide sequence ID" value="NZ_CANMEA010000002.1"/>
</dbReference>
<gene>
    <name evidence="1" type="ORF">OD459_23105</name>
</gene>
<dbReference type="EMBL" id="CP107027">
    <property type="protein sequence ID" value="UYG95038.1"/>
    <property type="molecule type" value="Genomic_DNA"/>
</dbReference>
<evidence type="ECO:0000313" key="2">
    <source>
        <dbReference type="Proteomes" id="UP001163104"/>
    </source>
</evidence>
<reference evidence="1" key="1">
    <citation type="submission" date="2022-10" db="EMBL/GenBank/DDBJ databases">
        <title>Mechanism of multi-heavy metal repair in Cytobacillus Firmus M7.</title>
        <authorList>
            <person name="Li X."/>
            <person name="Yu C."/>
        </authorList>
    </citation>
    <scope>NUCLEOTIDE SEQUENCE</scope>
    <source>
        <strain evidence="1">M7</strain>
    </source>
</reference>
<evidence type="ECO:0000313" key="1">
    <source>
        <dbReference type="EMBL" id="UYG95038.1"/>
    </source>
</evidence>
<name>A0AA46PHT3_CYTFI</name>
<dbReference type="AlphaFoldDB" id="A0AA46PHT3"/>
<sequence>MLGLGEILLAVILLVVYLLAGLLAPSAQPGLRSLICSVLRCGV</sequence>
<dbReference type="Proteomes" id="UP001163104">
    <property type="component" value="Chromosome"/>
</dbReference>
<accession>A0AA46PHT3</accession>
<organism evidence="1 2">
    <name type="scientific">Cytobacillus firmus</name>
    <name type="common">Bacillus firmus</name>
    <dbReference type="NCBI Taxonomy" id="1399"/>
    <lineage>
        <taxon>Bacteria</taxon>
        <taxon>Bacillati</taxon>
        <taxon>Bacillota</taxon>
        <taxon>Bacilli</taxon>
        <taxon>Bacillales</taxon>
        <taxon>Bacillaceae</taxon>
        <taxon>Cytobacillus</taxon>
    </lineage>
</organism>
<proteinExistence type="predicted"/>
<protein>
    <submittedName>
        <fullName evidence="1">Uncharacterized protein</fullName>
    </submittedName>
</protein>